<gene>
    <name evidence="2" type="ORF">DS421_19g666870</name>
</gene>
<dbReference type="Pfam" id="PF03101">
    <property type="entry name" value="FAR1"/>
    <property type="match status" value="1"/>
</dbReference>
<dbReference type="InterPro" id="IPR004330">
    <property type="entry name" value="FAR1_DNA_bnd_dom"/>
</dbReference>
<dbReference type="PANTHER" id="PTHR47718">
    <property type="entry name" value="OS01G0519700 PROTEIN"/>
    <property type="match status" value="1"/>
</dbReference>
<evidence type="ECO:0000313" key="3">
    <source>
        <dbReference type="Proteomes" id="UP000464620"/>
    </source>
</evidence>
<evidence type="ECO:0000313" key="2">
    <source>
        <dbReference type="EMBL" id="QHN79063.1"/>
    </source>
</evidence>
<feature type="domain" description="FAR1" evidence="1">
    <location>
        <begin position="55"/>
        <end position="145"/>
    </location>
</feature>
<organism evidence="2 3">
    <name type="scientific">Arachis hypogaea</name>
    <name type="common">Peanut</name>
    <dbReference type="NCBI Taxonomy" id="3818"/>
    <lineage>
        <taxon>Eukaryota</taxon>
        <taxon>Viridiplantae</taxon>
        <taxon>Streptophyta</taxon>
        <taxon>Embryophyta</taxon>
        <taxon>Tracheophyta</taxon>
        <taxon>Spermatophyta</taxon>
        <taxon>Magnoliopsida</taxon>
        <taxon>eudicotyledons</taxon>
        <taxon>Gunneridae</taxon>
        <taxon>Pentapetalae</taxon>
        <taxon>rosids</taxon>
        <taxon>fabids</taxon>
        <taxon>Fabales</taxon>
        <taxon>Fabaceae</taxon>
        <taxon>Papilionoideae</taxon>
        <taxon>50 kb inversion clade</taxon>
        <taxon>dalbergioids sensu lato</taxon>
        <taxon>Dalbergieae</taxon>
        <taxon>Pterocarpus clade</taxon>
        <taxon>Arachis</taxon>
    </lineage>
</organism>
<sequence length="228" mass="26062">METTEAGSANDDDGSLDQEIGTKKCQCGDCKQCGVVTVEDIINHIFSTFEVAYDMYVRYAKCVGFGVWKGHFVKTKDGCYSKRKFFCNKAGLREKKYYDNVSRKREQRAETQTNCQAKLYLYFDKSANVWRVKNLFDEHNHDLVPQCMVHLIPNHRQLTDANKAQADIMHMYGVPTSQIMGFMAGQAGGYARANFTKKDLDNHIDRSRRLRILGGDANINHKLPVWKG</sequence>
<dbReference type="PANTHER" id="PTHR47718:SF15">
    <property type="entry name" value="PROTEIN FAR1-RELATED SEQUENCE 5-LIKE"/>
    <property type="match status" value="1"/>
</dbReference>
<dbReference type="EMBL" id="CP031001">
    <property type="protein sequence ID" value="QHN79063.1"/>
    <property type="molecule type" value="Genomic_DNA"/>
</dbReference>
<accession>A0A6B9VCF8</accession>
<dbReference type="EMBL" id="CP031001">
    <property type="protein sequence ID" value="QHN79064.1"/>
    <property type="molecule type" value="Genomic_DNA"/>
</dbReference>
<dbReference type="AlphaFoldDB" id="A0A6B9VCF8"/>
<dbReference type="Proteomes" id="UP000464620">
    <property type="component" value="Chromosome B09"/>
</dbReference>
<protein>
    <submittedName>
        <fullName evidence="2">Protein FAR1-RELATED SEQUENCE</fullName>
    </submittedName>
</protein>
<reference evidence="2 3" key="1">
    <citation type="submission" date="2020-01" db="EMBL/GenBank/DDBJ databases">
        <title>Genome sequence of Arachis hypogaea, cultivar Shitouqi.</title>
        <authorList>
            <person name="Zhuang W."/>
            <person name="Chen H."/>
            <person name="Varshney R."/>
            <person name="Wang D."/>
            <person name="Ming R."/>
        </authorList>
    </citation>
    <scope>NUCLEOTIDE SEQUENCE [LARGE SCALE GENOMIC DNA]</scope>
    <source>
        <tissue evidence="2">Young leaf</tissue>
    </source>
</reference>
<evidence type="ECO:0000259" key="1">
    <source>
        <dbReference type="Pfam" id="PF03101"/>
    </source>
</evidence>
<proteinExistence type="predicted"/>
<name>A0A6B9VCF8_ARAHY</name>